<reference evidence="1 2" key="1">
    <citation type="journal article" date="2011" name="Stand. Genomic Sci.">
        <title>Non-contiguous finished genome sequence and contextual data of the filamentous soil bacterium Ktedonobacter racemifer type strain (SOSP1-21).</title>
        <authorList>
            <person name="Chang Y.J."/>
            <person name="Land M."/>
            <person name="Hauser L."/>
            <person name="Chertkov O."/>
            <person name="Del Rio T.G."/>
            <person name="Nolan M."/>
            <person name="Copeland A."/>
            <person name="Tice H."/>
            <person name="Cheng J.F."/>
            <person name="Lucas S."/>
            <person name="Han C."/>
            <person name="Goodwin L."/>
            <person name="Pitluck S."/>
            <person name="Ivanova N."/>
            <person name="Ovchinikova G."/>
            <person name="Pati A."/>
            <person name="Chen A."/>
            <person name="Palaniappan K."/>
            <person name="Mavromatis K."/>
            <person name="Liolios K."/>
            <person name="Brettin T."/>
            <person name="Fiebig A."/>
            <person name="Rohde M."/>
            <person name="Abt B."/>
            <person name="Goker M."/>
            <person name="Detter J.C."/>
            <person name="Woyke T."/>
            <person name="Bristow J."/>
            <person name="Eisen J.A."/>
            <person name="Markowitz V."/>
            <person name="Hugenholtz P."/>
            <person name="Kyrpides N.C."/>
            <person name="Klenk H.P."/>
            <person name="Lapidus A."/>
        </authorList>
    </citation>
    <scope>NUCLEOTIDE SEQUENCE [LARGE SCALE GENOMIC DNA]</scope>
    <source>
        <strain evidence="2">DSM 44963</strain>
    </source>
</reference>
<dbReference type="Proteomes" id="UP000004508">
    <property type="component" value="Unassembled WGS sequence"/>
</dbReference>
<dbReference type="EMBL" id="ADVG01000003">
    <property type="protein sequence ID" value="EFH84254.1"/>
    <property type="molecule type" value="Genomic_DNA"/>
</dbReference>
<proteinExistence type="predicted"/>
<gene>
    <name evidence="1" type="ORF">Krac_5279</name>
</gene>
<accession>D6TVM1</accession>
<dbReference type="AlphaFoldDB" id="D6TVM1"/>
<keyword evidence="2" id="KW-1185">Reference proteome</keyword>
<sequence>MIKPLLLCTLYHKLIPSSRDKTKLFTIIIIDVLSLALMHFEIH</sequence>
<organism evidence="1 2">
    <name type="scientific">Ktedonobacter racemifer DSM 44963</name>
    <dbReference type="NCBI Taxonomy" id="485913"/>
    <lineage>
        <taxon>Bacteria</taxon>
        <taxon>Bacillati</taxon>
        <taxon>Chloroflexota</taxon>
        <taxon>Ktedonobacteria</taxon>
        <taxon>Ktedonobacterales</taxon>
        <taxon>Ktedonobacteraceae</taxon>
        <taxon>Ktedonobacter</taxon>
    </lineage>
</organism>
<name>D6TVM1_KTERA</name>
<evidence type="ECO:0000313" key="2">
    <source>
        <dbReference type="Proteomes" id="UP000004508"/>
    </source>
</evidence>
<evidence type="ECO:0000313" key="1">
    <source>
        <dbReference type="EMBL" id="EFH84254.1"/>
    </source>
</evidence>
<comment type="caution">
    <text evidence="1">The sequence shown here is derived from an EMBL/GenBank/DDBJ whole genome shotgun (WGS) entry which is preliminary data.</text>
</comment>
<dbReference type="InParanoid" id="D6TVM1"/>
<dbReference type="STRING" id="485913.Krac_5279"/>
<protein>
    <submittedName>
        <fullName evidence="1">Uncharacterized protein</fullName>
    </submittedName>
</protein>